<comment type="caution">
    <text evidence="12">The sequence shown here is derived from an EMBL/GenBank/DDBJ whole genome shotgun (WGS) entry which is preliminary data.</text>
</comment>
<gene>
    <name evidence="12" type="ORF">B0T25DRAFT_505989</name>
</gene>
<evidence type="ECO:0000256" key="7">
    <source>
        <dbReference type="ARBA" id="ARBA00023004"/>
    </source>
</evidence>
<dbReference type="AlphaFoldDB" id="A0AAJ0MAA2"/>
<organism evidence="12 13">
    <name type="scientific">Lasiosphaeria hispida</name>
    <dbReference type="NCBI Taxonomy" id="260671"/>
    <lineage>
        <taxon>Eukaryota</taxon>
        <taxon>Fungi</taxon>
        <taxon>Dikarya</taxon>
        <taxon>Ascomycota</taxon>
        <taxon>Pezizomycotina</taxon>
        <taxon>Sordariomycetes</taxon>
        <taxon>Sordariomycetidae</taxon>
        <taxon>Sordariales</taxon>
        <taxon>Lasiosphaeriaceae</taxon>
        <taxon>Lasiosphaeria</taxon>
    </lineage>
</organism>
<dbReference type="InterPro" id="IPR048328">
    <property type="entry name" value="Dyp_perox_C"/>
</dbReference>
<evidence type="ECO:0000313" key="13">
    <source>
        <dbReference type="Proteomes" id="UP001275084"/>
    </source>
</evidence>
<accession>A0AAJ0MAA2</accession>
<reference evidence="12" key="2">
    <citation type="submission" date="2023-06" db="EMBL/GenBank/DDBJ databases">
        <authorList>
            <consortium name="Lawrence Berkeley National Laboratory"/>
            <person name="Haridas S."/>
            <person name="Hensen N."/>
            <person name="Bonometti L."/>
            <person name="Westerberg I."/>
            <person name="Brannstrom I.O."/>
            <person name="Guillou S."/>
            <person name="Cros-Aarteil S."/>
            <person name="Calhoun S."/>
            <person name="Kuo A."/>
            <person name="Mondo S."/>
            <person name="Pangilinan J."/>
            <person name="Riley R."/>
            <person name="Labutti K."/>
            <person name="Andreopoulos B."/>
            <person name="Lipzen A."/>
            <person name="Chen C."/>
            <person name="Yanf M."/>
            <person name="Daum C."/>
            <person name="Ng V."/>
            <person name="Clum A."/>
            <person name="Steindorff A."/>
            <person name="Ohm R."/>
            <person name="Martin F."/>
            <person name="Silar P."/>
            <person name="Natvig D."/>
            <person name="Lalanne C."/>
            <person name="Gautier V."/>
            <person name="Ament-Velasquez S.L."/>
            <person name="Kruys A."/>
            <person name="Hutchinson M.I."/>
            <person name="Powell A.J."/>
            <person name="Barry K."/>
            <person name="Miller A.N."/>
            <person name="Grigoriev I.V."/>
            <person name="Debuchy R."/>
            <person name="Gladieux P."/>
            <person name="Thoren M.H."/>
            <person name="Johannesson H."/>
        </authorList>
    </citation>
    <scope>NUCLEOTIDE SEQUENCE</scope>
    <source>
        <strain evidence="12">CBS 955.72</strain>
    </source>
</reference>
<keyword evidence="7" id="KW-0408">Iron</keyword>
<feature type="region of interest" description="Disordered" evidence="9">
    <location>
        <begin position="194"/>
        <end position="215"/>
    </location>
</feature>
<dbReference type="Proteomes" id="UP001275084">
    <property type="component" value="Unassembled WGS sequence"/>
</dbReference>
<reference evidence="12" key="1">
    <citation type="journal article" date="2023" name="Mol. Phylogenet. Evol.">
        <title>Genome-scale phylogeny and comparative genomics of the fungal order Sordariales.</title>
        <authorList>
            <person name="Hensen N."/>
            <person name="Bonometti L."/>
            <person name="Westerberg I."/>
            <person name="Brannstrom I.O."/>
            <person name="Guillou S."/>
            <person name="Cros-Aarteil S."/>
            <person name="Calhoun S."/>
            <person name="Haridas S."/>
            <person name="Kuo A."/>
            <person name="Mondo S."/>
            <person name="Pangilinan J."/>
            <person name="Riley R."/>
            <person name="LaButti K."/>
            <person name="Andreopoulos B."/>
            <person name="Lipzen A."/>
            <person name="Chen C."/>
            <person name="Yan M."/>
            <person name="Daum C."/>
            <person name="Ng V."/>
            <person name="Clum A."/>
            <person name="Steindorff A."/>
            <person name="Ohm R.A."/>
            <person name="Martin F."/>
            <person name="Silar P."/>
            <person name="Natvig D.O."/>
            <person name="Lalanne C."/>
            <person name="Gautier V."/>
            <person name="Ament-Velasquez S.L."/>
            <person name="Kruys A."/>
            <person name="Hutchinson M.I."/>
            <person name="Powell A.J."/>
            <person name="Barry K."/>
            <person name="Miller A.N."/>
            <person name="Grigoriev I.V."/>
            <person name="Debuchy R."/>
            <person name="Gladieux P."/>
            <person name="Hiltunen Thoren M."/>
            <person name="Johannesson H."/>
        </authorList>
    </citation>
    <scope>NUCLEOTIDE SEQUENCE</scope>
    <source>
        <strain evidence="12">CBS 955.72</strain>
    </source>
</reference>
<keyword evidence="5" id="KW-0732">Signal</keyword>
<evidence type="ECO:0000256" key="5">
    <source>
        <dbReference type="ARBA" id="ARBA00022729"/>
    </source>
</evidence>
<dbReference type="GO" id="GO:0005829">
    <property type="term" value="C:cytosol"/>
    <property type="evidence" value="ECO:0007669"/>
    <property type="project" value="TreeGrafter"/>
</dbReference>
<evidence type="ECO:0000256" key="9">
    <source>
        <dbReference type="SAM" id="MobiDB-lite"/>
    </source>
</evidence>
<comment type="similarity">
    <text evidence="8">Belongs to the DyP-type peroxidase family.</text>
</comment>
<evidence type="ECO:0000256" key="8">
    <source>
        <dbReference type="ARBA" id="ARBA00025737"/>
    </source>
</evidence>
<dbReference type="Pfam" id="PF21105">
    <property type="entry name" value="DyP_N"/>
    <property type="match status" value="1"/>
</dbReference>
<feature type="domain" description="Dyp-type peroxidase C-terminal" evidence="10">
    <location>
        <begin position="262"/>
        <end position="429"/>
    </location>
</feature>
<keyword evidence="2" id="KW-0575">Peroxidase</keyword>
<keyword evidence="13" id="KW-1185">Reference proteome</keyword>
<evidence type="ECO:0000256" key="4">
    <source>
        <dbReference type="ARBA" id="ARBA00022723"/>
    </source>
</evidence>
<keyword evidence="3" id="KW-0349">Heme</keyword>
<evidence type="ECO:0000256" key="3">
    <source>
        <dbReference type="ARBA" id="ARBA00022617"/>
    </source>
</evidence>
<dbReference type="InterPro" id="IPR006314">
    <property type="entry name" value="Dyp_peroxidase"/>
</dbReference>
<protein>
    <recommendedName>
        <fullName evidence="14">Dyp-type peroxidase</fullName>
    </recommendedName>
</protein>
<dbReference type="InterPro" id="IPR011008">
    <property type="entry name" value="Dimeric_a/b-barrel"/>
</dbReference>
<feature type="compositionally biased region" description="Basic and acidic residues" evidence="9">
    <location>
        <begin position="200"/>
        <end position="214"/>
    </location>
</feature>
<dbReference type="InterPro" id="IPR049509">
    <property type="entry name" value="DyP_N"/>
</dbReference>
<dbReference type="GO" id="GO:0020037">
    <property type="term" value="F:heme binding"/>
    <property type="evidence" value="ECO:0007669"/>
    <property type="project" value="InterPro"/>
</dbReference>
<feature type="domain" description="DyP dimeric alpha+beta barrel" evidence="11">
    <location>
        <begin position="14"/>
        <end position="182"/>
    </location>
</feature>
<dbReference type="PROSITE" id="PS51404">
    <property type="entry name" value="DYP_PEROXIDASE"/>
    <property type="match status" value="1"/>
</dbReference>
<evidence type="ECO:0000259" key="10">
    <source>
        <dbReference type="Pfam" id="PF20628"/>
    </source>
</evidence>
<dbReference type="NCBIfam" id="TIGR01413">
    <property type="entry name" value="Dyp_perox_fam"/>
    <property type="match status" value="1"/>
</dbReference>
<keyword evidence="6" id="KW-0560">Oxidoreductase</keyword>
<sequence length="499" mass="54401">MHPDQKLETEQLNDIQGDIWSKGFPKNNETYYRFQIAPGSASTFAHRLRKMVTEQPSLISNLTTVIGDQGKITKEKQRAKAAGVEPETLPMANALIAFTFKGLQVIGTGLSKPGDLGLKKILKTDPAFSQGMGLDSGVLSDRTTDLDPLFAHPDGIHGLLKVAGSSEDMVGKRLKTIQDALGWGTVIKDVPGGTAGRVDGATRDKPNRGKEHFGFQDGISQPLMYGIDDTPPKPDPGASATSTMDTEPSILIVTKDTHRADSDRPVWMHRGSFLVLRKLEQDVEAFHELTKKYNAYNCQSPDHMGAKLMGRWPSGAPIALPAYHTTDAPATDHEEVKEMNNFGYEKTDGRACPFTAHIRKTNPRRLDEWNSNSPDQGLKFSKIIRGGIPYGPDYAVGEAPGLKRGLLFACYQGCIEDGFQHMQRDWCNTSSFPETGSGIDPGIDPIVGQVVDPTAMKTLIAEGTQPLLIKPQLVTFRGGEYFFVPSIKALKGALTEAAP</sequence>
<evidence type="ECO:0000256" key="6">
    <source>
        <dbReference type="ARBA" id="ARBA00023002"/>
    </source>
</evidence>
<dbReference type="EMBL" id="JAUIQD010000006">
    <property type="protein sequence ID" value="KAK3345917.1"/>
    <property type="molecule type" value="Genomic_DNA"/>
</dbReference>
<dbReference type="PANTHER" id="PTHR30521">
    <property type="entry name" value="DEFERROCHELATASE/PEROXIDASE"/>
    <property type="match status" value="1"/>
</dbReference>
<dbReference type="GO" id="GO:0046872">
    <property type="term" value="F:metal ion binding"/>
    <property type="evidence" value="ECO:0007669"/>
    <property type="project" value="UniProtKB-KW"/>
</dbReference>
<dbReference type="SUPFAM" id="SSF54909">
    <property type="entry name" value="Dimeric alpha+beta barrel"/>
    <property type="match status" value="1"/>
</dbReference>
<dbReference type="Pfam" id="PF20628">
    <property type="entry name" value="Dyp_perox_C"/>
    <property type="match status" value="1"/>
</dbReference>
<comment type="cofactor">
    <cofactor evidence="1">
        <name>heme b</name>
        <dbReference type="ChEBI" id="CHEBI:60344"/>
    </cofactor>
</comment>
<dbReference type="PANTHER" id="PTHR30521:SF4">
    <property type="entry name" value="DEFERROCHELATASE"/>
    <property type="match status" value="1"/>
</dbReference>
<dbReference type="GO" id="GO:0004601">
    <property type="term" value="F:peroxidase activity"/>
    <property type="evidence" value="ECO:0007669"/>
    <property type="project" value="UniProtKB-KW"/>
</dbReference>
<evidence type="ECO:0000313" key="12">
    <source>
        <dbReference type="EMBL" id="KAK3345917.1"/>
    </source>
</evidence>
<keyword evidence="4" id="KW-0479">Metal-binding</keyword>
<proteinExistence type="inferred from homology"/>
<name>A0AAJ0MAA2_9PEZI</name>
<evidence type="ECO:0000256" key="2">
    <source>
        <dbReference type="ARBA" id="ARBA00022559"/>
    </source>
</evidence>
<evidence type="ECO:0000256" key="1">
    <source>
        <dbReference type="ARBA" id="ARBA00001970"/>
    </source>
</evidence>
<evidence type="ECO:0000259" key="11">
    <source>
        <dbReference type="Pfam" id="PF21105"/>
    </source>
</evidence>
<evidence type="ECO:0008006" key="14">
    <source>
        <dbReference type="Google" id="ProtNLM"/>
    </source>
</evidence>